<comment type="caution">
    <text evidence="8">The sequence shown here is derived from an EMBL/GenBank/DDBJ whole genome shotgun (WGS) entry which is preliminary data.</text>
</comment>
<dbReference type="InterPro" id="IPR036397">
    <property type="entry name" value="RNaseH_sf"/>
</dbReference>
<dbReference type="GO" id="GO:0003964">
    <property type="term" value="F:RNA-directed DNA polymerase activity"/>
    <property type="evidence" value="ECO:0007669"/>
    <property type="project" value="UniProtKB-KW"/>
</dbReference>
<sequence length="97" mass="10976">VKHVTGIPHSPTGQAVVERVHRVLKEYLTKQKDEESLDPTQRLNKVLFTLNYLCLSEGWEEPPMVVHHATVKAGRPQSLPGLMVHYKDPKTGLWEGP</sequence>
<dbReference type="PROSITE" id="PS50994">
    <property type="entry name" value="INTEGRASE"/>
    <property type="match status" value="1"/>
</dbReference>
<dbReference type="InterPro" id="IPR012337">
    <property type="entry name" value="RNaseH-like_sf"/>
</dbReference>
<dbReference type="GO" id="GO:0035613">
    <property type="term" value="F:RNA stem-loop binding"/>
    <property type="evidence" value="ECO:0007669"/>
    <property type="project" value="TreeGrafter"/>
</dbReference>
<dbReference type="GO" id="GO:0016787">
    <property type="term" value="F:hydrolase activity"/>
    <property type="evidence" value="ECO:0007669"/>
    <property type="project" value="UniProtKB-KW"/>
</dbReference>
<dbReference type="InterPro" id="IPR001584">
    <property type="entry name" value="Integrase_cat-core"/>
</dbReference>
<dbReference type="Gene3D" id="3.30.420.10">
    <property type="entry name" value="Ribonuclease H-like superfamily/Ribonuclease H"/>
    <property type="match status" value="1"/>
</dbReference>
<dbReference type="PANTHER" id="PTHR41694">
    <property type="entry name" value="ENDOGENOUS RETROVIRUS GROUP K MEMBER POL PROTEIN"/>
    <property type="match status" value="1"/>
</dbReference>
<evidence type="ECO:0000256" key="5">
    <source>
        <dbReference type="ARBA" id="ARBA00022801"/>
    </source>
</evidence>
<keyword evidence="9" id="KW-1185">Reference proteome</keyword>
<name>A0A7K6SAN8_9AVES</name>
<evidence type="ECO:0000313" key="9">
    <source>
        <dbReference type="Proteomes" id="UP000570016"/>
    </source>
</evidence>
<dbReference type="GO" id="GO:0015074">
    <property type="term" value="P:DNA integration"/>
    <property type="evidence" value="ECO:0007669"/>
    <property type="project" value="InterPro"/>
</dbReference>
<evidence type="ECO:0000259" key="7">
    <source>
        <dbReference type="PROSITE" id="PS50994"/>
    </source>
</evidence>
<protein>
    <submittedName>
        <fullName evidence="8">POK7 protein</fullName>
    </submittedName>
</protein>
<keyword evidence="1" id="KW-0808">Transferase</keyword>
<evidence type="ECO:0000313" key="8">
    <source>
        <dbReference type="EMBL" id="NWW94685.1"/>
    </source>
</evidence>
<organism evidence="8 9">
    <name type="scientific">Rhynochetos jubatus</name>
    <name type="common">kagu</name>
    <dbReference type="NCBI Taxonomy" id="54386"/>
    <lineage>
        <taxon>Eukaryota</taxon>
        <taxon>Metazoa</taxon>
        <taxon>Chordata</taxon>
        <taxon>Craniata</taxon>
        <taxon>Vertebrata</taxon>
        <taxon>Euteleostomi</taxon>
        <taxon>Archelosauria</taxon>
        <taxon>Archosauria</taxon>
        <taxon>Dinosauria</taxon>
        <taxon>Saurischia</taxon>
        <taxon>Theropoda</taxon>
        <taxon>Coelurosauria</taxon>
        <taxon>Aves</taxon>
        <taxon>Neognathae</taxon>
        <taxon>Neoaves</taxon>
        <taxon>Phaethontimorphae</taxon>
        <taxon>Eurypygiformes</taxon>
        <taxon>Rhynochetidae</taxon>
        <taxon>Rhynochetos</taxon>
    </lineage>
</organism>
<evidence type="ECO:0000256" key="4">
    <source>
        <dbReference type="ARBA" id="ARBA00022759"/>
    </source>
</evidence>
<proteinExistence type="predicted"/>
<evidence type="ECO:0000256" key="6">
    <source>
        <dbReference type="ARBA" id="ARBA00022918"/>
    </source>
</evidence>
<evidence type="ECO:0000256" key="1">
    <source>
        <dbReference type="ARBA" id="ARBA00022679"/>
    </source>
</evidence>
<gene>
    <name evidence="8" type="primary">Ervk7</name>
    <name evidence="8" type="ORF">RHYJUB_R15200</name>
</gene>
<keyword evidence="3" id="KW-0540">Nuclease</keyword>
<dbReference type="PANTHER" id="PTHR41694:SF3">
    <property type="entry name" value="RNA-DIRECTED DNA POLYMERASE-RELATED"/>
    <property type="match status" value="1"/>
</dbReference>
<keyword evidence="4" id="KW-0255">Endonuclease</keyword>
<dbReference type="AlphaFoldDB" id="A0A7K6SAN8"/>
<dbReference type="OrthoDB" id="9308938at2759"/>
<dbReference type="SUPFAM" id="SSF53098">
    <property type="entry name" value="Ribonuclease H-like"/>
    <property type="match status" value="1"/>
</dbReference>
<evidence type="ECO:0000256" key="2">
    <source>
        <dbReference type="ARBA" id="ARBA00022695"/>
    </source>
</evidence>
<dbReference type="GO" id="GO:0004519">
    <property type="term" value="F:endonuclease activity"/>
    <property type="evidence" value="ECO:0007669"/>
    <property type="project" value="UniProtKB-KW"/>
</dbReference>
<evidence type="ECO:0000256" key="3">
    <source>
        <dbReference type="ARBA" id="ARBA00022722"/>
    </source>
</evidence>
<accession>A0A7K6SAN8</accession>
<keyword evidence="2" id="KW-0548">Nucleotidyltransferase</keyword>
<feature type="domain" description="Integrase catalytic" evidence="7">
    <location>
        <begin position="1"/>
        <end position="70"/>
    </location>
</feature>
<feature type="non-terminal residue" evidence="8">
    <location>
        <position position="1"/>
    </location>
</feature>
<feature type="non-terminal residue" evidence="8">
    <location>
        <position position="97"/>
    </location>
</feature>
<reference evidence="8 9" key="1">
    <citation type="submission" date="2019-09" db="EMBL/GenBank/DDBJ databases">
        <title>Bird 10,000 Genomes (B10K) Project - Family phase.</title>
        <authorList>
            <person name="Zhang G."/>
        </authorList>
    </citation>
    <scope>NUCLEOTIDE SEQUENCE [LARGE SCALE GENOMIC DNA]</scope>
    <source>
        <strain evidence="8">B10K-DU-029-58</strain>
        <tissue evidence="8">Muscle</tissue>
    </source>
</reference>
<keyword evidence="6" id="KW-0695">RNA-directed DNA polymerase</keyword>
<dbReference type="Proteomes" id="UP000570016">
    <property type="component" value="Unassembled WGS sequence"/>
</dbReference>
<dbReference type="EMBL" id="VZRY01005506">
    <property type="protein sequence ID" value="NWW94685.1"/>
    <property type="molecule type" value="Genomic_DNA"/>
</dbReference>
<keyword evidence="5" id="KW-0378">Hydrolase</keyword>